<sequence>MARKESSYACTSAGEDAELRRALLSVTAQNLARRHNRLPMPGGLTIEFGGKDAPVSSRACDILWRERARPCRAARVQLGLSFSALLAVIIHQRGKFVTHEGKKLIRKCD</sequence>
<accession>A0A165PPI2</accession>
<proteinExistence type="predicted"/>
<gene>
    <name evidence="1" type="ORF">EXIGLDRAFT_458463</name>
</gene>
<dbReference type="Proteomes" id="UP000077266">
    <property type="component" value="Unassembled WGS sequence"/>
</dbReference>
<name>A0A165PPI2_EXIGL</name>
<protein>
    <submittedName>
        <fullName evidence="1">Uncharacterized protein</fullName>
    </submittedName>
</protein>
<dbReference type="InParanoid" id="A0A165PPI2"/>
<organism evidence="1 2">
    <name type="scientific">Exidia glandulosa HHB12029</name>
    <dbReference type="NCBI Taxonomy" id="1314781"/>
    <lineage>
        <taxon>Eukaryota</taxon>
        <taxon>Fungi</taxon>
        <taxon>Dikarya</taxon>
        <taxon>Basidiomycota</taxon>
        <taxon>Agaricomycotina</taxon>
        <taxon>Agaricomycetes</taxon>
        <taxon>Auriculariales</taxon>
        <taxon>Exidiaceae</taxon>
        <taxon>Exidia</taxon>
    </lineage>
</organism>
<reference evidence="1 2" key="1">
    <citation type="journal article" date="2016" name="Mol. Biol. Evol.">
        <title>Comparative Genomics of Early-Diverging Mushroom-Forming Fungi Provides Insights into the Origins of Lignocellulose Decay Capabilities.</title>
        <authorList>
            <person name="Nagy L.G."/>
            <person name="Riley R."/>
            <person name="Tritt A."/>
            <person name="Adam C."/>
            <person name="Daum C."/>
            <person name="Floudas D."/>
            <person name="Sun H."/>
            <person name="Yadav J.S."/>
            <person name="Pangilinan J."/>
            <person name="Larsson K.H."/>
            <person name="Matsuura K."/>
            <person name="Barry K."/>
            <person name="Labutti K."/>
            <person name="Kuo R."/>
            <person name="Ohm R.A."/>
            <person name="Bhattacharya S.S."/>
            <person name="Shirouzu T."/>
            <person name="Yoshinaga Y."/>
            <person name="Martin F.M."/>
            <person name="Grigoriev I.V."/>
            <person name="Hibbett D.S."/>
        </authorList>
    </citation>
    <scope>NUCLEOTIDE SEQUENCE [LARGE SCALE GENOMIC DNA]</scope>
    <source>
        <strain evidence="1 2">HHB12029</strain>
    </source>
</reference>
<dbReference type="EMBL" id="KV425888">
    <property type="protein sequence ID" value="KZW02478.1"/>
    <property type="molecule type" value="Genomic_DNA"/>
</dbReference>
<evidence type="ECO:0000313" key="2">
    <source>
        <dbReference type="Proteomes" id="UP000077266"/>
    </source>
</evidence>
<keyword evidence="2" id="KW-1185">Reference proteome</keyword>
<evidence type="ECO:0000313" key="1">
    <source>
        <dbReference type="EMBL" id="KZW02478.1"/>
    </source>
</evidence>
<dbReference type="AlphaFoldDB" id="A0A165PPI2"/>